<feature type="transmembrane region" description="Helical" evidence="1">
    <location>
        <begin position="65"/>
        <end position="83"/>
    </location>
</feature>
<keyword evidence="3" id="KW-0378">Hydrolase</keyword>
<dbReference type="InterPro" id="IPR036691">
    <property type="entry name" value="Endo/exonu/phosph_ase_sf"/>
</dbReference>
<dbReference type="AlphaFoldDB" id="A0A5S9IJI3"/>
<accession>A0A5S9IJI3</accession>
<feature type="transmembrane region" description="Helical" evidence="1">
    <location>
        <begin position="40"/>
        <end position="58"/>
    </location>
</feature>
<keyword evidence="3" id="KW-0540">Nuclease</keyword>
<dbReference type="OrthoDB" id="9796594at2"/>
<dbReference type="Gene3D" id="3.60.10.10">
    <property type="entry name" value="Endonuclease/exonuclease/phosphatase"/>
    <property type="match status" value="1"/>
</dbReference>
<keyword evidence="1" id="KW-1133">Transmembrane helix</keyword>
<dbReference type="SUPFAM" id="SSF56219">
    <property type="entry name" value="DNase I-like"/>
    <property type="match status" value="1"/>
</dbReference>
<dbReference type="RefSeq" id="WP_151966781.1">
    <property type="nucleotide sequence ID" value="NZ_AP019860.1"/>
</dbReference>
<dbReference type="Pfam" id="PF03372">
    <property type="entry name" value="Exo_endo_phos"/>
    <property type="match status" value="1"/>
</dbReference>
<keyword evidence="4" id="KW-1185">Reference proteome</keyword>
<dbReference type="GO" id="GO:0006506">
    <property type="term" value="P:GPI anchor biosynthetic process"/>
    <property type="evidence" value="ECO:0007669"/>
    <property type="project" value="TreeGrafter"/>
</dbReference>
<keyword evidence="1" id="KW-0472">Membrane</keyword>
<name>A0A5S9IJI3_UABAM</name>
<evidence type="ECO:0000313" key="3">
    <source>
        <dbReference type="EMBL" id="BBM82541.1"/>
    </source>
</evidence>
<feature type="transmembrane region" description="Helical" evidence="1">
    <location>
        <begin position="7"/>
        <end position="28"/>
    </location>
</feature>
<dbReference type="GO" id="GO:0004519">
    <property type="term" value="F:endonuclease activity"/>
    <property type="evidence" value="ECO:0007669"/>
    <property type="project" value="UniProtKB-KW"/>
</dbReference>
<dbReference type="EMBL" id="AP019860">
    <property type="protein sequence ID" value="BBM82541.1"/>
    <property type="molecule type" value="Genomic_DNA"/>
</dbReference>
<evidence type="ECO:0000313" key="4">
    <source>
        <dbReference type="Proteomes" id="UP000326354"/>
    </source>
</evidence>
<dbReference type="PANTHER" id="PTHR14859:SF1">
    <property type="entry name" value="PGAP2-INTERACTING PROTEIN"/>
    <property type="match status" value="1"/>
</dbReference>
<evidence type="ECO:0000256" key="1">
    <source>
        <dbReference type="SAM" id="Phobius"/>
    </source>
</evidence>
<dbReference type="KEGG" id="uam:UABAM_00884"/>
<dbReference type="Proteomes" id="UP000326354">
    <property type="component" value="Chromosome"/>
</dbReference>
<evidence type="ECO:0000259" key="2">
    <source>
        <dbReference type="Pfam" id="PF03372"/>
    </source>
</evidence>
<gene>
    <name evidence="3" type="ORF">UABAM_00884</name>
</gene>
<dbReference type="GO" id="GO:0016020">
    <property type="term" value="C:membrane"/>
    <property type="evidence" value="ECO:0007669"/>
    <property type="project" value="GOC"/>
</dbReference>
<keyword evidence="1" id="KW-0812">Transmembrane</keyword>
<dbReference type="PROSITE" id="PS51257">
    <property type="entry name" value="PROKAR_LIPOPROTEIN"/>
    <property type="match status" value="1"/>
</dbReference>
<sequence length="319" mass="37215">MEKKFHISNVIMVFACLFFAGWIVQFFARFSWVCELACHFAWQYTVAIFAILVIFCLYKKWKIAIGIFCIFSWQAINLFAVFIPQSEIKLPQTSPMTILHFNVLRNNTNYDEVIFFLQKQQYDFVCLQEVTFAWENACKELYKSYPYHESSPRDDSFGILLLSKKPFLYKKVQYFSRSQVPSIVVKVVQEKREFTIVATHPLPPRTASYSAQRNAQLTTVANYVKNLETPVVVIGDLNVTPWSPYFKDFVHTTQLQDSRQGFGIQCTWPSMAPLLWIPIDHCLVSPQVKIYERKVMSNYGSDHYPIAIRFSVPVLEENN</sequence>
<feature type="domain" description="Endonuclease/exonuclease/phosphatase" evidence="2">
    <location>
        <begin position="100"/>
        <end position="303"/>
    </location>
</feature>
<dbReference type="PANTHER" id="PTHR14859">
    <property type="entry name" value="CALCOFLUOR WHITE HYPERSENSITIVE PROTEIN PRECURSOR"/>
    <property type="match status" value="1"/>
</dbReference>
<organism evidence="3 4">
    <name type="scientific">Uabimicrobium amorphum</name>
    <dbReference type="NCBI Taxonomy" id="2596890"/>
    <lineage>
        <taxon>Bacteria</taxon>
        <taxon>Pseudomonadati</taxon>
        <taxon>Planctomycetota</taxon>
        <taxon>Candidatus Uabimicrobiia</taxon>
        <taxon>Candidatus Uabimicrobiales</taxon>
        <taxon>Candidatus Uabimicrobiaceae</taxon>
        <taxon>Candidatus Uabimicrobium</taxon>
    </lineage>
</organism>
<protein>
    <submittedName>
        <fullName evidence="3">Endonuclease</fullName>
    </submittedName>
</protein>
<dbReference type="InterPro" id="IPR051916">
    <property type="entry name" value="GPI-anchor_lipid_remodeler"/>
</dbReference>
<proteinExistence type="predicted"/>
<reference evidence="3 4" key="1">
    <citation type="submission" date="2019-08" db="EMBL/GenBank/DDBJ databases">
        <title>Complete genome sequence of Candidatus Uab amorphum.</title>
        <authorList>
            <person name="Shiratori T."/>
            <person name="Suzuki S."/>
            <person name="Kakizawa Y."/>
            <person name="Ishida K."/>
        </authorList>
    </citation>
    <scope>NUCLEOTIDE SEQUENCE [LARGE SCALE GENOMIC DNA]</scope>
    <source>
        <strain evidence="3 4">SRT547</strain>
    </source>
</reference>
<keyword evidence="3" id="KW-0255">Endonuclease</keyword>
<dbReference type="InterPro" id="IPR005135">
    <property type="entry name" value="Endo/exonuclease/phosphatase"/>
</dbReference>